<accession>A0A0F7L4S1</accession>
<dbReference type="EMBL" id="KR029595">
    <property type="protein sequence ID" value="AKH47529.1"/>
    <property type="molecule type" value="Genomic_DNA"/>
</dbReference>
<evidence type="ECO:0000313" key="1">
    <source>
        <dbReference type="EMBL" id="AKH47529.1"/>
    </source>
</evidence>
<protein>
    <recommendedName>
        <fullName evidence="2">Portal protein</fullName>
    </recommendedName>
</protein>
<reference evidence="1" key="1">
    <citation type="journal article" date="2015" name="Front. Microbiol.">
        <title>Combining genomic sequencing methods to explore viral diversity and reveal potential virus-host interactions.</title>
        <authorList>
            <person name="Chow C.E."/>
            <person name="Winget D.M."/>
            <person name="White R.A.III."/>
            <person name="Hallam S.J."/>
            <person name="Suttle C.A."/>
        </authorList>
    </citation>
    <scope>NUCLEOTIDE SEQUENCE</scope>
    <source>
        <strain evidence="1">H4084948</strain>
    </source>
</reference>
<sequence length="423" mass="47820">MKIHSTFEFTESTNGLNLQPVKKVDLVSTGRKYIPFGGLNLFPHLVASINRQGSDNRAIINSKTRSIAGVGITSDDNKLNDLIKESNLHKVTRNRIYDNQSLGNAYYIMVTDKKKSFVKFLDIDVTKVRLGINGDEVLIYNDWTTYNDSKKAVKIPLYPCFDELKSTEDVNIGDTKGLYATCYHQKDYEQEFDNYGVPSWFAGWIQLLTQLYADNYNKEELENMMHITGLIVIPGVNDEPAALKIKENFEKRKVGGEKAGEPLLINQKDAEVGQARTVPTILDLKKKLDGSFAELDKTAYDKLIRIHNWYDVLMGQSTPGQLGGNEQILTTYELALSFVIVPEQNEVIQIYKTILTDFGYNTDTLRFVNKSPVSKGGIDIAEWQLLELKGLPFDEKINNKMINLTIEQFNILFNGTNNSDGSN</sequence>
<organism evidence="1">
    <name type="scientific">uncultured marine virus</name>
    <dbReference type="NCBI Taxonomy" id="186617"/>
    <lineage>
        <taxon>Viruses</taxon>
        <taxon>environmental samples</taxon>
    </lineage>
</organism>
<evidence type="ECO:0008006" key="2">
    <source>
        <dbReference type="Google" id="ProtNLM"/>
    </source>
</evidence>
<reference evidence="1" key="2">
    <citation type="submission" date="2015-03" db="EMBL/GenBank/DDBJ databases">
        <authorList>
            <person name="Chow C.-E.T."/>
            <person name="Winget D.M."/>
            <person name="White R.A.III."/>
            <person name="Hallam S.J."/>
            <person name="Suttle C.A."/>
        </authorList>
    </citation>
    <scope>NUCLEOTIDE SEQUENCE</scope>
    <source>
        <strain evidence="1">H4084948</strain>
    </source>
</reference>
<proteinExistence type="predicted"/>
<name>A0A0F7L4S1_9VIRU</name>